<evidence type="ECO:0000313" key="6">
    <source>
        <dbReference type="Proteomes" id="UP000027219"/>
    </source>
</evidence>
<dbReference type="PROSITE" id="PS01124">
    <property type="entry name" value="HTH_ARAC_FAMILY_2"/>
    <property type="match status" value="1"/>
</dbReference>
<dbReference type="PRINTS" id="PR00032">
    <property type="entry name" value="HTHARAC"/>
</dbReference>
<dbReference type="Gene3D" id="1.10.10.60">
    <property type="entry name" value="Homeodomain-like"/>
    <property type="match status" value="1"/>
</dbReference>
<evidence type="ECO:0000256" key="1">
    <source>
        <dbReference type="ARBA" id="ARBA00023015"/>
    </source>
</evidence>
<dbReference type="SUPFAM" id="SSF46689">
    <property type="entry name" value="Homeodomain-like"/>
    <property type="match status" value="1"/>
</dbReference>
<keyword evidence="1" id="KW-0805">Transcription regulation</keyword>
<dbReference type="GO" id="GO:0005829">
    <property type="term" value="C:cytosol"/>
    <property type="evidence" value="ECO:0007669"/>
    <property type="project" value="TreeGrafter"/>
</dbReference>
<accession>A0A066UQH0</accession>
<dbReference type="Proteomes" id="UP000027219">
    <property type="component" value="Unassembled WGS sequence"/>
</dbReference>
<dbReference type="InterPro" id="IPR020449">
    <property type="entry name" value="Tscrpt_reg_AraC-type_HTH"/>
</dbReference>
<comment type="caution">
    <text evidence="5">The sequence shown here is derived from an EMBL/GenBank/DDBJ whole genome shotgun (WGS) entry which is preliminary data.</text>
</comment>
<dbReference type="AlphaFoldDB" id="A0A066UQH0"/>
<dbReference type="PROSITE" id="PS00041">
    <property type="entry name" value="HTH_ARAC_FAMILY_1"/>
    <property type="match status" value="1"/>
</dbReference>
<dbReference type="EMBL" id="JFFR01000033">
    <property type="protein sequence ID" value="KDN26399.1"/>
    <property type="molecule type" value="Genomic_DNA"/>
</dbReference>
<gene>
    <name evidence="5" type="ORF">VFDL14_10950</name>
</gene>
<evidence type="ECO:0000256" key="3">
    <source>
        <dbReference type="ARBA" id="ARBA00023163"/>
    </source>
</evidence>
<evidence type="ECO:0000259" key="4">
    <source>
        <dbReference type="PROSITE" id="PS01124"/>
    </source>
</evidence>
<dbReference type="OrthoDB" id="9783876at2"/>
<dbReference type="PANTHER" id="PTHR47894">
    <property type="entry name" value="HTH-TYPE TRANSCRIPTIONAL REGULATOR GADX"/>
    <property type="match status" value="1"/>
</dbReference>
<dbReference type="SMART" id="SM00342">
    <property type="entry name" value="HTH_ARAC"/>
    <property type="match status" value="1"/>
</dbReference>
<dbReference type="STRING" id="212667.VFDL14_10950"/>
<protein>
    <submittedName>
        <fullName evidence="5">AraC family transcriptional regulator</fullName>
    </submittedName>
</protein>
<feature type="domain" description="HTH araC/xylS-type" evidence="4">
    <location>
        <begin position="159"/>
        <end position="256"/>
    </location>
</feature>
<sequence length="259" mass="29726">MSAQYQVTLFRAEQLQKLRNVRVHSPSIIQIMAGSKRLFWKDSVQDLSNTELLLCEASASLSFENLPQKGRFLSRVFTFQCSPTTEMLELSYDRACEEVAPFFHSDTALQSTLNALFSFQSQTISHETQRFWVLGFYQQLAEKGVLHQLFPSINASFRQQLSRYLARSPSDKHALDEVAQQFAMSRATMIRKLKREGTQFREVLTEVRLAHALYLIQSGYSNVAQLALACGYQSEGRFSQRFKDKFGLTPTDYFRTITA</sequence>
<keyword evidence="2" id="KW-0238">DNA-binding</keyword>
<dbReference type="InterPro" id="IPR009057">
    <property type="entry name" value="Homeodomain-like_sf"/>
</dbReference>
<keyword evidence="3" id="KW-0804">Transcription</keyword>
<dbReference type="PANTHER" id="PTHR47894:SF4">
    <property type="entry name" value="HTH-TYPE TRANSCRIPTIONAL REGULATOR GADX"/>
    <property type="match status" value="1"/>
</dbReference>
<keyword evidence="6" id="KW-1185">Reference proteome</keyword>
<evidence type="ECO:0000313" key="5">
    <source>
        <dbReference type="EMBL" id="KDN26399.1"/>
    </source>
</evidence>
<dbReference type="Pfam" id="PF12833">
    <property type="entry name" value="HTH_18"/>
    <property type="match status" value="1"/>
</dbReference>
<dbReference type="GO" id="GO:0003700">
    <property type="term" value="F:DNA-binding transcription factor activity"/>
    <property type="evidence" value="ECO:0007669"/>
    <property type="project" value="InterPro"/>
</dbReference>
<evidence type="ECO:0000256" key="2">
    <source>
        <dbReference type="ARBA" id="ARBA00023125"/>
    </source>
</evidence>
<dbReference type="RefSeq" id="WP_032553671.1">
    <property type="nucleotide sequence ID" value="NZ_JFFR01000033.1"/>
</dbReference>
<dbReference type="InterPro" id="IPR018060">
    <property type="entry name" value="HTH_AraC"/>
</dbReference>
<dbReference type="GO" id="GO:0000976">
    <property type="term" value="F:transcription cis-regulatory region binding"/>
    <property type="evidence" value="ECO:0007669"/>
    <property type="project" value="TreeGrafter"/>
</dbReference>
<dbReference type="InterPro" id="IPR018062">
    <property type="entry name" value="HTH_AraC-typ_CS"/>
</dbReference>
<name>A0A066UQH0_9VIBR</name>
<organism evidence="5 6">
    <name type="scientific">Vibrio fortis</name>
    <dbReference type="NCBI Taxonomy" id="212667"/>
    <lineage>
        <taxon>Bacteria</taxon>
        <taxon>Pseudomonadati</taxon>
        <taxon>Pseudomonadota</taxon>
        <taxon>Gammaproteobacteria</taxon>
        <taxon>Vibrionales</taxon>
        <taxon>Vibrionaceae</taxon>
        <taxon>Vibrio</taxon>
    </lineage>
</organism>
<proteinExistence type="predicted"/>
<reference evidence="5 6" key="1">
    <citation type="submission" date="2014-02" db="EMBL/GenBank/DDBJ databases">
        <title>Vibrio fortis Dalian14 Genome Sequencing.</title>
        <authorList>
            <person name="Wang Y."/>
            <person name="Song L."/>
            <person name="Liu G."/>
            <person name="Ding J."/>
        </authorList>
    </citation>
    <scope>NUCLEOTIDE SEQUENCE [LARGE SCALE GENOMIC DNA]</scope>
    <source>
        <strain evidence="5 6">Dalian14</strain>
    </source>
</reference>